<proteinExistence type="predicted"/>
<name>A0A0F9EJK3_9ZZZZ</name>
<comment type="caution">
    <text evidence="1">The sequence shown here is derived from an EMBL/GenBank/DDBJ whole genome shotgun (WGS) entry which is preliminary data.</text>
</comment>
<dbReference type="GO" id="GO:0003700">
    <property type="term" value="F:DNA-binding transcription factor activity"/>
    <property type="evidence" value="ECO:0007669"/>
    <property type="project" value="InterPro"/>
</dbReference>
<protein>
    <submittedName>
        <fullName evidence="1">Uncharacterized protein</fullName>
    </submittedName>
</protein>
<dbReference type="InterPro" id="IPR013325">
    <property type="entry name" value="RNA_pol_sigma_r2"/>
</dbReference>
<dbReference type="SUPFAM" id="SSF88946">
    <property type="entry name" value="Sigma2 domain of RNA polymerase sigma factors"/>
    <property type="match status" value="1"/>
</dbReference>
<feature type="non-terminal residue" evidence="1">
    <location>
        <position position="167"/>
    </location>
</feature>
<dbReference type="AlphaFoldDB" id="A0A0F9EJK3"/>
<reference evidence="1" key="1">
    <citation type="journal article" date="2015" name="Nature">
        <title>Complex archaea that bridge the gap between prokaryotes and eukaryotes.</title>
        <authorList>
            <person name="Spang A."/>
            <person name="Saw J.H."/>
            <person name="Jorgensen S.L."/>
            <person name="Zaremba-Niedzwiedzka K."/>
            <person name="Martijn J."/>
            <person name="Lind A.E."/>
            <person name="van Eijk R."/>
            <person name="Schleper C."/>
            <person name="Guy L."/>
            <person name="Ettema T.J."/>
        </authorList>
    </citation>
    <scope>NUCLEOTIDE SEQUENCE</scope>
</reference>
<evidence type="ECO:0000313" key="1">
    <source>
        <dbReference type="EMBL" id="KKL45090.1"/>
    </source>
</evidence>
<dbReference type="EMBL" id="LAZR01034514">
    <property type="protein sequence ID" value="KKL45090.1"/>
    <property type="molecule type" value="Genomic_DNA"/>
</dbReference>
<accession>A0A0F9EJK3</accession>
<organism evidence="1">
    <name type="scientific">marine sediment metagenome</name>
    <dbReference type="NCBI Taxonomy" id="412755"/>
    <lineage>
        <taxon>unclassified sequences</taxon>
        <taxon>metagenomes</taxon>
        <taxon>ecological metagenomes</taxon>
    </lineage>
</organism>
<gene>
    <name evidence="1" type="ORF">LCGC14_2359130</name>
</gene>
<dbReference type="GO" id="GO:0006352">
    <property type="term" value="P:DNA-templated transcription initiation"/>
    <property type="evidence" value="ECO:0007669"/>
    <property type="project" value="InterPro"/>
</dbReference>
<sequence>MPPSPAKSPTHKELSIIATSLAHQMVRNSVATIDTEDLIQEGLSWAHKGFQQTPSPRKPYAFARTIMQWGMRSYYNKHDTKTRYGVTEESLVETSAFHAACHVNIETELEERLVLEQYYSALECTHGHMARRIAENLVTPSDKDLCVYVIEESARLEQCVQEGLLPP</sequence>